<feature type="transmembrane region" description="Helical" evidence="6">
    <location>
        <begin position="6"/>
        <end position="25"/>
    </location>
</feature>
<keyword evidence="8" id="KW-1185">Reference proteome</keyword>
<evidence type="ECO:0000256" key="4">
    <source>
        <dbReference type="ARBA" id="ARBA00023136"/>
    </source>
</evidence>
<dbReference type="InterPro" id="IPR003825">
    <property type="entry name" value="Colicin-V_CvpA"/>
</dbReference>
<evidence type="ECO:0000256" key="3">
    <source>
        <dbReference type="ARBA" id="ARBA00022989"/>
    </source>
</evidence>
<reference evidence="7" key="1">
    <citation type="submission" date="2022-10" db="EMBL/GenBank/DDBJ databases">
        <authorList>
            <person name="Botero Cardona J."/>
        </authorList>
    </citation>
    <scope>NUCLEOTIDE SEQUENCE</scope>
    <source>
        <strain evidence="7">R-83534</strain>
    </source>
</reference>
<evidence type="ECO:0000256" key="2">
    <source>
        <dbReference type="ARBA" id="ARBA00022692"/>
    </source>
</evidence>
<keyword evidence="3 6" id="KW-1133">Transmembrane helix</keyword>
<accession>A0ABN8W3Q0</accession>
<proteinExistence type="predicted"/>
<evidence type="ECO:0000256" key="6">
    <source>
        <dbReference type="SAM" id="Phobius"/>
    </source>
</evidence>
<dbReference type="InterPro" id="IPR052719">
    <property type="entry name" value="CvpA-like"/>
</dbReference>
<name>A0ABN8W3Q0_9PROT</name>
<protein>
    <submittedName>
        <fullName evidence="7">Regulator of purF expression and biofilm formation (CvpA) (PUBMED:27795353)</fullName>
    </submittedName>
</protein>
<sequence length="209" mass="22665">MLESLNWIDLICLGVVALGALSGLTRGFTREFIGLFGWVIAASLANRWYPDLTPKITPYITNQTLADVISFVAIFLICSIVINAFANIIVGQNSTRFSLLGKLDRILGAACGALKSYAGLAIVYILGGIIFPSAQWPDSLQESQAVPYVYQGAVYVNELLPSSMQREIVVPQTKAPRATYPTNKDVNTDSNEPLPTTEPSHTDTEVAPD</sequence>
<keyword evidence="2 6" id="KW-0812">Transmembrane</keyword>
<dbReference type="Pfam" id="PF02674">
    <property type="entry name" value="Colicin_V"/>
    <property type="match status" value="1"/>
</dbReference>
<gene>
    <name evidence="7" type="ORF">R83534S58_LOCUS513</name>
</gene>
<comment type="caution">
    <text evidence="7">The sequence shown here is derived from an EMBL/GenBank/DDBJ whole genome shotgun (WGS) entry which is preliminary data.</text>
</comment>
<comment type="subcellular location">
    <subcellularLocation>
        <location evidence="1">Membrane</location>
        <topology evidence="1">Multi-pass membrane protein</topology>
    </subcellularLocation>
</comment>
<evidence type="ECO:0000256" key="5">
    <source>
        <dbReference type="SAM" id="MobiDB-lite"/>
    </source>
</evidence>
<feature type="transmembrane region" description="Helical" evidence="6">
    <location>
        <begin position="69"/>
        <end position="90"/>
    </location>
</feature>
<feature type="region of interest" description="Disordered" evidence="5">
    <location>
        <begin position="172"/>
        <end position="209"/>
    </location>
</feature>
<feature type="transmembrane region" description="Helical" evidence="6">
    <location>
        <begin position="106"/>
        <end position="131"/>
    </location>
</feature>
<feature type="transmembrane region" description="Helical" evidence="6">
    <location>
        <begin position="32"/>
        <end position="49"/>
    </location>
</feature>
<evidence type="ECO:0000256" key="1">
    <source>
        <dbReference type="ARBA" id="ARBA00004141"/>
    </source>
</evidence>
<dbReference type="EMBL" id="CAMXCH010000001">
    <property type="protein sequence ID" value="CAI3930642.1"/>
    <property type="molecule type" value="Genomic_DNA"/>
</dbReference>
<feature type="compositionally biased region" description="Basic and acidic residues" evidence="5">
    <location>
        <begin position="200"/>
        <end position="209"/>
    </location>
</feature>
<evidence type="ECO:0000313" key="7">
    <source>
        <dbReference type="EMBL" id="CAI3930642.1"/>
    </source>
</evidence>
<keyword evidence="4 6" id="KW-0472">Membrane</keyword>
<feature type="compositionally biased region" description="Polar residues" evidence="5">
    <location>
        <begin position="180"/>
        <end position="199"/>
    </location>
</feature>
<dbReference type="Proteomes" id="UP001154272">
    <property type="component" value="Unassembled WGS sequence"/>
</dbReference>
<dbReference type="PANTHER" id="PTHR36926:SF1">
    <property type="entry name" value="COLICIN V PRODUCTION PROTEIN"/>
    <property type="match status" value="1"/>
</dbReference>
<evidence type="ECO:0000313" key="8">
    <source>
        <dbReference type="Proteomes" id="UP001154272"/>
    </source>
</evidence>
<dbReference type="PANTHER" id="PTHR36926">
    <property type="entry name" value="COLICIN V PRODUCTION PROTEIN"/>
    <property type="match status" value="1"/>
</dbReference>
<dbReference type="RefSeq" id="WP_282023347.1">
    <property type="nucleotide sequence ID" value="NZ_CAMXCH010000001.1"/>
</dbReference>
<organism evidence="7 8">
    <name type="scientific">Commensalibacter papalotli</name>
    <name type="common">ex Botero et al. 2024</name>
    <dbReference type="NCBI Taxonomy" id="2972766"/>
    <lineage>
        <taxon>Bacteria</taxon>
        <taxon>Pseudomonadati</taxon>
        <taxon>Pseudomonadota</taxon>
        <taxon>Alphaproteobacteria</taxon>
        <taxon>Acetobacterales</taxon>
        <taxon>Acetobacteraceae</taxon>
    </lineage>
</organism>